<evidence type="ECO:0000313" key="3">
    <source>
        <dbReference type="Proteomes" id="UP000290819"/>
    </source>
</evidence>
<proteinExistence type="predicted"/>
<reference evidence="2 3" key="1">
    <citation type="submission" date="2017-03" db="EMBL/GenBank/DDBJ databases">
        <authorList>
            <person name="Safronova V.I."/>
            <person name="Sazanova A.L."/>
            <person name="Chirak E.R."/>
        </authorList>
    </citation>
    <scope>NUCLEOTIDE SEQUENCE [LARGE SCALE GENOMIC DNA]</scope>
    <source>
        <strain evidence="2 3">Opo-243</strain>
    </source>
</reference>
<protein>
    <submittedName>
        <fullName evidence="2">Uncharacterized protein</fullName>
    </submittedName>
</protein>
<organism evidence="2 3">
    <name type="scientific">Bradyrhizobium betae</name>
    <dbReference type="NCBI Taxonomy" id="244734"/>
    <lineage>
        <taxon>Bacteria</taxon>
        <taxon>Pseudomonadati</taxon>
        <taxon>Pseudomonadota</taxon>
        <taxon>Alphaproteobacteria</taxon>
        <taxon>Hyphomicrobiales</taxon>
        <taxon>Nitrobacteraceae</taxon>
        <taxon>Bradyrhizobium</taxon>
    </lineage>
</organism>
<gene>
    <name evidence="2" type="ORF">B5V03_35835</name>
</gene>
<dbReference type="RefSeq" id="WP_129275183.1">
    <property type="nucleotide sequence ID" value="NZ_MZXW01000053.1"/>
</dbReference>
<sequence length="66" mass="6785">MSSPLFALMRENPMPGLAVASLNVVVGVCLVASSLLLSIAIAVIAGAHSLAESKHSPGRLERKTMA</sequence>
<dbReference type="AlphaFoldDB" id="A0A4Q1ULA4"/>
<feature type="transmembrane region" description="Helical" evidence="1">
    <location>
        <begin position="20"/>
        <end position="45"/>
    </location>
</feature>
<keyword evidence="3" id="KW-1185">Reference proteome</keyword>
<evidence type="ECO:0000256" key="1">
    <source>
        <dbReference type="SAM" id="Phobius"/>
    </source>
</evidence>
<name>A0A4Q1ULA4_9BRAD</name>
<keyword evidence="1" id="KW-0812">Transmembrane</keyword>
<keyword evidence="1" id="KW-1133">Transmembrane helix</keyword>
<dbReference type="EMBL" id="MZXW01000053">
    <property type="protein sequence ID" value="RXT35250.1"/>
    <property type="molecule type" value="Genomic_DNA"/>
</dbReference>
<accession>A0A4Q1ULA4</accession>
<dbReference type="Proteomes" id="UP000290819">
    <property type="component" value="Unassembled WGS sequence"/>
</dbReference>
<evidence type="ECO:0000313" key="2">
    <source>
        <dbReference type="EMBL" id="RXT35250.1"/>
    </source>
</evidence>
<comment type="caution">
    <text evidence="2">The sequence shown here is derived from an EMBL/GenBank/DDBJ whole genome shotgun (WGS) entry which is preliminary data.</text>
</comment>
<keyword evidence="1" id="KW-0472">Membrane</keyword>